<feature type="region of interest" description="Disordered" evidence="5">
    <location>
        <begin position="222"/>
        <end position="249"/>
    </location>
</feature>
<feature type="domain" description="OmpA-like" evidence="6">
    <location>
        <begin position="187"/>
        <end position="310"/>
    </location>
</feature>
<comment type="caution">
    <text evidence="7">The sequence shown here is derived from an EMBL/GenBank/DDBJ whole genome shotgun (WGS) entry which is preliminary data.</text>
</comment>
<dbReference type="Gene3D" id="3.30.1330.60">
    <property type="entry name" value="OmpA-like domain"/>
    <property type="match status" value="1"/>
</dbReference>
<dbReference type="InterPro" id="IPR006665">
    <property type="entry name" value="OmpA-like"/>
</dbReference>
<organism evidence="7 8">
    <name type="scientific">Nocardiopsis composta</name>
    <dbReference type="NCBI Taxonomy" id="157465"/>
    <lineage>
        <taxon>Bacteria</taxon>
        <taxon>Bacillati</taxon>
        <taxon>Actinomycetota</taxon>
        <taxon>Actinomycetes</taxon>
        <taxon>Streptosporangiales</taxon>
        <taxon>Nocardiopsidaceae</taxon>
        <taxon>Nocardiopsis</taxon>
    </lineage>
</organism>
<accession>A0A7W8QQ06</accession>
<evidence type="ECO:0000256" key="2">
    <source>
        <dbReference type="ARBA" id="ARBA00023136"/>
    </source>
</evidence>
<keyword evidence="2 4" id="KW-0472">Membrane</keyword>
<evidence type="ECO:0000259" key="6">
    <source>
        <dbReference type="PROSITE" id="PS51123"/>
    </source>
</evidence>
<evidence type="ECO:0000313" key="8">
    <source>
        <dbReference type="Proteomes" id="UP000572635"/>
    </source>
</evidence>
<dbReference type="Proteomes" id="UP000572635">
    <property type="component" value="Unassembled WGS sequence"/>
</dbReference>
<dbReference type="CDD" id="cd07185">
    <property type="entry name" value="OmpA_C-like"/>
    <property type="match status" value="1"/>
</dbReference>
<evidence type="ECO:0000256" key="3">
    <source>
        <dbReference type="ARBA" id="ARBA00023237"/>
    </source>
</evidence>
<dbReference type="SUPFAM" id="SSF103088">
    <property type="entry name" value="OmpA-like"/>
    <property type="match status" value="1"/>
</dbReference>
<dbReference type="PRINTS" id="PR01021">
    <property type="entry name" value="OMPADOMAIN"/>
</dbReference>
<dbReference type="EMBL" id="JACHDB010000001">
    <property type="protein sequence ID" value="MBB5433788.1"/>
    <property type="molecule type" value="Genomic_DNA"/>
</dbReference>
<evidence type="ECO:0000256" key="1">
    <source>
        <dbReference type="ARBA" id="ARBA00004442"/>
    </source>
</evidence>
<dbReference type="InterPro" id="IPR050330">
    <property type="entry name" value="Bact_OuterMem_StrucFunc"/>
</dbReference>
<evidence type="ECO:0000313" key="7">
    <source>
        <dbReference type="EMBL" id="MBB5433788.1"/>
    </source>
</evidence>
<dbReference type="PROSITE" id="PS51123">
    <property type="entry name" value="OMPA_2"/>
    <property type="match status" value="1"/>
</dbReference>
<dbReference type="RefSeq" id="WP_312893718.1">
    <property type="nucleotide sequence ID" value="NZ_BAAAJD010000065.1"/>
</dbReference>
<dbReference type="PANTHER" id="PTHR30329">
    <property type="entry name" value="STATOR ELEMENT OF FLAGELLAR MOTOR COMPLEX"/>
    <property type="match status" value="1"/>
</dbReference>
<comment type="subcellular location">
    <subcellularLocation>
        <location evidence="1">Cell outer membrane</location>
    </subcellularLocation>
</comment>
<gene>
    <name evidence="7" type="ORF">HDA36_003872</name>
</gene>
<dbReference type="AlphaFoldDB" id="A0A7W8QQ06"/>
<evidence type="ECO:0000256" key="5">
    <source>
        <dbReference type="SAM" id="MobiDB-lite"/>
    </source>
</evidence>
<dbReference type="InterPro" id="IPR036737">
    <property type="entry name" value="OmpA-like_sf"/>
</dbReference>
<protein>
    <submittedName>
        <fullName evidence="7">Outer membrane protein OmpA-like peptidoglycan-associated protein</fullName>
    </submittedName>
</protein>
<sequence>MREGYIGSWGDYLNARIEVTEVARVDGMTRLTAEYTNLEDRAIETGAALNPMNPKWLRIIDPVGQRHYAPFEDIGADASDFRRDELWNPGVTYELVVFLPELEGDPEQVTVEGPGGVGEFAGVPVVDGEPEDYPDALPEDRADGWPAEGERITVPVAEGTPEEDPQELVHDIVSSTESVVNGRETEGDRETVALRTDVLFGFDEAELDEDARAVLKDVIAETEERADPEKPPITVTGHTDGIGKDDYNQKLSEKRADAVREVLEDGLGSGYEFETEGRGSSDPVEPEGGDDDSWARSQNRRVEISYAFKEETSTEEEGRERTERELFEVDPGDAGAPAAFRPVEGEEPAATADFEQSYSYNGDRRHEWTFEAYPFYRDGAFLVARFAATHEGDELPVTRHPFGGSGHLDLSAVDPATGTVYPQVYSVAKDADHEAPSTLSRVGASGWPATAPGSTHYGYLYLAAPPEGTTELPLSVDGYAMLEGVPIEE</sequence>
<name>A0A7W8QQ06_9ACTN</name>
<dbReference type="InterPro" id="IPR006664">
    <property type="entry name" value="OMP_bac"/>
</dbReference>
<keyword evidence="3" id="KW-0998">Cell outer membrane</keyword>
<proteinExistence type="predicted"/>
<keyword evidence="8" id="KW-1185">Reference proteome</keyword>
<dbReference type="Pfam" id="PF00691">
    <property type="entry name" value="OmpA"/>
    <property type="match status" value="1"/>
</dbReference>
<dbReference type="PANTHER" id="PTHR30329:SF21">
    <property type="entry name" value="LIPOPROTEIN YIAD-RELATED"/>
    <property type="match status" value="1"/>
</dbReference>
<feature type="region of interest" description="Disordered" evidence="5">
    <location>
        <begin position="267"/>
        <end position="325"/>
    </location>
</feature>
<reference evidence="7 8" key="1">
    <citation type="submission" date="2020-08" db="EMBL/GenBank/DDBJ databases">
        <title>Sequencing the genomes of 1000 actinobacteria strains.</title>
        <authorList>
            <person name="Klenk H.-P."/>
        </authorList>
    </citation>
    <scope>NUCLEOTIDE SEQUENCE [LARGE SCALE GENOMIC DNA]</scope>
    <source>
        <strain evidence="7 8">DSM 44551</strain>
    </source>
</reference>
<dbReference type="GO" id="GO:0009279">
    <property type="term" value="C:cell outer membrane"/>
    <property type="evidence" value="ECO:0007669"/>
    <property type="project" value="UniProtKB-SubCell"/>
</dbReference>
<feature type="compositionally biased region" description="Basic and acidic residues" evidence="5">
    <location>
        <begin position="300"/>
        <end position="325"/>
    </location>
</feature>
<evidence type="ECO:0000256" key="4">
    <source>
        <dbReference type="PROSITE-ProRule" id="PRU00473"/>
    </source>
</evidence>